<dbReference type="AlphaFoldDB" id="A0A6S6PL51"/>
<reference evidence="1 2" key="1">
    <citation type="submission" date="2020-07" db="EMBL/GenBank/DDBJ databases">
        <title>Complete Genome Sequence of an acetic acid bacterium, Acetobacter aceti JCM20276.</title>
        <authorList>
            <person name="Hirose Y."/>
            <person name="Mihara H."/>
        </authorList>
    </citation>
    <scope>NUCLEOTIDE SEQUENCE [LARGE SCALE GENOMIC DNA]</scope>
    <source>
        <strain evidence="1 2">JCM20276</strain>
    </source>
</reference>
<accession>A0A6S6PL51</accession>
<dbReference type="InterPro" id="IPR014054">
    <property type="entry name" value="Phage_regulatory_Rha"/>
</dbReference>
<dbReference type="RefSeq" id="WP_232091699.1">
    <property type="nucleotide sequence ID" value="NZ_AP023326.1"/>
</dbReference>
<proteinExistence type="predicted"/>
<evidence type="ECO:0008006" key="3">
    <source>
        <dbReference type="Google" id="ProtNLM"/>
    </source>
</evidence>
<organism evidence="1 2">
    <name type="scientific">Acetobacter aceti</name>
    <dbReference type="NCBI Taxonomy" id="435"/>
    <lineage>
        <taxon>Bacteria</taxon>
        <taxon>Pseudomonadati</taxon>
        <taxon>Pseudomonadota</taxon>
        <taxon>Alphaproteobacteria</taxon>
        <taxon>Acetobacterales</taxon>
        <taxon>Acetobacteraceae</taxon>
        <taxon>Acetobacter</taxon>
        <taxon>Acetobacter subgen. Acetobacter</taxon>
    </lineage>
</organism>
<evidence type="ECO:0000313" key="1">
    <source>
        <dbReference type="EMBL" id="BCI68073.1"/>
    </source>
</evidence>
<sequence>MNILTAPIATMSSREIAELTEKRHDHVIRDIEKMLDDVKIDRPKFGGVYIDAKGEERKCYNLPKNLTLNLIAGYRADLRLKIIDRWMELEAAPATPAIPSEIIITDMDERGRKMLGGIVRSVVLSLLNTTLSPIGTQLEKLRVDNVRTEAKLDMLLDRLPAAEQDDLFDRPVRRSLRGLSAPPSLSDQARDMVLALIAEKGMVKRNVITRRIQKILPDRMERGELMASLVDAGKIKPQVSLSNKASASLVYYSAGDKMPANFPKAPEPAS</sequence>
<name>A0A6S6PL51_ACEAC</name>
<protein>
    <recommendedName>
        <fullName evidence="3">DNA-binding protein</fullName>
    </recommendedName>
</protein>
<evidence type="ECO:0000313" key="2">
    <source>
        <dbReference type="Proteomes" id="UP000515220"/>
    </source>
</evidence>
<gene>
    <name evidence="1" type="ORF">AAJCM20276_26970</name>
</gene>
<dbReference type="Proteomes" id="UP000515220">
    <property type="component" value="Chromosome"/>
</dbReference>
<dbReference type="EMBL" id="AP023326">
    <property type="protein sequence ID" value="BCI68073.1"/>
    <property type="molecule type" value="Genomic_DNA"/>
</dbReference>
<dbReference type="Pfam" id="PF09669">
    <property type="entry name" value="Phage_pRha"/>
    <property type="match status" value="1"/>
</dbReference>